<accession>A0A4Y2MPQ0</accession>
<sequence>AIQYLHTFMIWVGQPVYGWKSTEWMPKSSSSPAHVALGSDRFSQGEGTLDKMEGSFRRWDSTKEG</sequence>
<comment type="caution">
    <text evidence="1">The sequence shown here is derived from an EMBL/GenBank/DDBJ whole genome shotgun (WGS) entry which is preliminary data.</text>
</comment>
<organism evidence="1 2">
    <name type="scientific">Araneus ventricosus</name>
    <name type="common">Orbweaver spider</name>
    <name type="synonym">Epeira ventricosa</name>
    <dbReference type="NCBI Taxonomy" id="182803"/>
    <lineage>
        <taxon>Eukaryota</taxon>
        <taxon>Metazoa</taxon>
        <taxon>Ecdysozoa</taxon>
        <taxon>Arthropoda</taxon>
        <taxon>Chelicerata</taxon>
        <taxon>Arachnida</taxon>
        <taxon>Araneae</taxon>
        <taxon>Araneomorphae</taxon>
        <taxon>Entelegynae</taxon>
        <taxon>Araneoidea</taxon>
        <taxon>Araneidae</taxon>
        <taxon>Araneus</taxon>
    </lineage>
</organism>
<evidence type="ECO:0000313" key="2">
    <source>
        <dbReference type="Proteomes" id="UP000499080"/>
    </source>
</evidence>
<dbReference type="AlphaFoldDB" id="A0A4Y2MPQ0"/>
<name>A0A4Y2MPQ0_ARAVE</name>
<dbReference type="EMBL" id="BGPR01007531">
    <property type="protein sequence ID" value="GBN27596.1"/>
    <property type="molecule type" value="Genomic_DNA"/>
</dbReference>
<evidence type="ECO:0000313" key="1">
    <source>
        <dbReference type="EMBL" id="GBN27596.1"/>
    </source>
</evidence>
<feature type="non-terminal residue" evidence="1">
    <location>
        <position position="1"/>
    </location>
</feature>
<gene>
    <name evidence="1" type="ORF">AVEN_205664_1</name>
</gene>
<protein>
    <submittedName>
        <fullName evidence="1">Uncharacterized protein</fullName>
    </submittedName>
</protein>
<reference evidence="1 2" key="1">
    <citation type="journal article" date="2019" name="Sci. Rep.">
        <title>Orb-weaving spider Araneus ventricosus genome elucidates the spidroin gene catalogue.</title>
        <authorList>
            <person name="Kono N."/>
            <person name="Nakamura H."/>
            <person name="Ohtoshi R."/>
            <person name="Moran D.A.P."/>
            <person name="Shinohara A."/>
            <person name="Yoshida Y."/>
            <person name="Fujiwara M."/>
            <person name="Mori M."/>
            <person name="Tomita M."/>
            <person name="Arakawa K."/>
        </authorList>
    </citation>
    <scope>NUCLEOTIDE SEQUENCE [LARGE SCALE GENOMIC DNA]</scope>
</reference>
<keyword evidence="2" id="KW-1185">Reference proteome</keyword>
<proteinExistence type="predicted"/>
<dbReference type="Proteomes" id="UP000499080">
    <property type="component" value="Unassembled WGS sequence"/>
</dbReference>